<sequence length="96" mass="11080">MKTKKRKIGDLGEDIACNYLKDKGFKIIDRNYWKPWGEIDIIAEKQGITYFVEVKSVTRGTYLPAGKHFENVSVPQLEKGRQRRPSSLTGHVTNQR</sequence>
<gene>
    <name evidence="3" type="ORF">A2996_00570</name>
</gene>
<dbReference type="InterPro" id="IPR011856">
    <property type="entry name" value="tRNA_endonuc-like_dom_sf"/>
</dbReference>
<protein>
    <recommendedName>
        <fullName evidence="5">YraN family protein</fullName>
    </recommendedName>
</protein>
<feature type="compositionally biased region" description="Polar residues" evidence="2">
    <location>
        <begin position="85"/>
        <end position="96"/>
    </location>
</feature>
<evidence type="ECO:0000313" key="4">
    <source>
        <dbReference type="Proteomes" id="UP000176865"/>
    </source>
</evidence>
<reference evidence="3 4" key="1">
    <citation type="journal article" date="2016" name="Nat. Commun.">
        <title>Thousands of microbial genomes shed light on interconnected biogeochemical processes in an aquifer system.</title>
        <authorList>
            <person name="Anantharaman K."/>
            <person name="Brown C.T."/>
            <person name="Hug L.A."/>
            <person name="Sharon I."/>
            <person name="Castelle C.J."/>
            <person name="Probst A.J."/>
            <person name="Thomas B.C."/>
            <person name="Singh A."/>
            <person name="Wilkins M.J."/>
            <person name="Karaoz U."/>
            <person name="Brodie E.L."/>
            <person name="Williams K.H."/>
            <person name="Hubbard S.S."/>
            <person name="Banfield J.F."/>
        </authorList>
    </citation>
    <scope>NUCLEOTIDE SEQUENCE [LARGE SCALE GENOMIC DNA]</scope>
</reference>
<comment type="similarity">
    <text evidence="1">Belongs to the UPF0102 family.</text>
</comment>
<organism evidence="3 4">
    <name type="scientific">Candidatus Campbellbacteria bacterium RIFCSPLOWO2_01_FULL_34_15</name>
    <dbReference type="NCBI Taxonomy" id="1797579"/>
    <lineage>
        <taxon>Bacteria</taxon>
        <taxon>Candidatus Campbelliibacteriota</taxon>
    </lineage>
</organism>
<dbReference type="InterPro" id="IPR011335">
    <property type="entry name" value="Restrct_endonuc-II-like"/>
</dbReference>
<comment type="caution">
    <text evidence="3">The sequence shown here is derived from an EMBL/GenBank/DDBJ whole genome shotgun (WGS) entry which is preliminary data.</text>
</comment>
<feature type="non-terminal residue" evidence="3">
    <location>
        <position position="96"/>
    </location>
</feature>
<dbReference type="Proteomes" id="UP000176865">
    <property type="component" value="Unassembled WGS sequence"/>
</dbReference>
<dbReference type="AlphaFoldDB" id="A0A1F5EL95"/>
<evidence type="ECO:0008006" key="5">
    <source>
        <dbReference type="Google" id="ProtNLM"/>
    </source>
</evidence>
<dbReference type="InterPro" id="IPR003509">
    <property type="entry name" value="UPF0102_YraN-like"/>
</dbReference>
<dbReference type="PANTHER" id="PTHR34039:SF1">
    <property type="entry name" value="UPF0102 PROTEIN YRAN"/>
    <property type="match status" value="1"/>
</dbReference>
<proteinExistence type="inferred from homology"/>
<accession>A0A1F5EL95</accession>
<dbReference type="GO" id="GO:0003676">
    <property type="term" value="F:nucleic acid binding"/>
    <property type="evidence" value="ECO:0007669"/>
    <property type="project" value="InterPro"/>
</dbReference>
<dbReference type="SUPFAM" id="SSF52980">
    <property type="entry name" value="Restriction endonuclease-like"/>
    <property type="match status" value="1"/>
</dbReference>
<dbReference type="EMBL" id="MFAB01000033">
    <property type="protein sequence ID" value="OGD68143.1"/>
    <property type="molecule type" value="Genomic_DNA"/>
</dbReference>
<evidence type="ECO:0000256" key="2">
    <source>
        <dbReference type="SAM" id="MobiDB-lite"/>
    </source>
</evidence>
<dbReference type="STRING" id="1797579.A2996_00570"/>
<dbReference type="PANTHER" id="PTHR34039">
    <property type="entry name" value="UPF0102 PROTEIN YRAN"/>
    <property type="match status" value="1"/>
</dbReference>
<name>A0A1F5EL95_9BACT</name>
<evidence type="ECO:0000313" key="3">
    <source>
        <dbReference type="EMBL" id="OGD68143.1"/>
    </source>
</evidence>
<dbReference type="Pfam" id="PF02021">
    <property type="entry name" value="UPF0102"/>
    <property type="match status" value="1"/>
</dbReference>
<evidence type="ECO:0000256" key="1">
    <source>
        <dbReference type="ARBA" id="ARBA00006738"/>
    </source>
</evidence>
<dbReference type="Gene3D" id="3.40.1350.10">
    <property type="match status" value="1"/>
</dbReference>
<feature type="region of interest" description="Disordered" evidence="2">
    <location>
        <begin position="73"/>
        <end position="96"/>
    </location>
</feature>